<proteinExistence type="predicted"/>
<evidence type="ECO:0000259" key="2">
    <source>
        <dbReference type="Pfam" id="PF15749"/>
    </source>
</evidence>
<dbReference type="AlphaFoldDB" id="A0A6A5BTV8"/>
<dbReference type="Gene3D" id="3.90.820.10">
    <property type="entry name" value="Structural Genomics, Unknown Function 30-nov-00 1gh9 Mol_id"/>
    <property type="match status" value="1"/>
</dbReference>
<dbReference type="RefSeq" id="XP_044561903.1">
    <property type="nucleotide sequence ID" value="XM_044707192.1"/>
</dbReference>
<evidence type="ECO:0000256" key="1">
    <source>
        <dbReference type="SAM" id="MobiDB-lite"/>
    </source>
</evidence>
<feature type="region of interest" description="Disordered" evidence="1">
    <location>
        <begin position="78"/>
        <end position="261"/>
    </location>
</feature>
<feature type="compositionally biased region" description="Basic and acidic residues" evidence="1">
    <location>
        <begin position="87"/>
        <end position="97"/>
    </location>
</feature>
<keyword evidence="4" id="KW-1185">Reference proteome</keyword>
<accession>A0A6A5BTV8</accession>
<protein>
    <recommendedName>
        <fullName evidence="2">MRN complex-interacting protein N-terminal domain-containing protein</fullName>
    </recommendedName>
</protein>
<dbReference type="OrthoDB" id="5960226at2759"/>
<comment type="caution">
    <text evidence="3">The sequence shown here is derived from an EMBL/GenBank/DDBJ whole genome shotgun (WGS) entry which is preliminary data.</text>
</comment>
<feature type="compositionally biased region" description="Polar residues" evidence="1">
    <location>
        <begin position="250"/>
        <end position="261"/>
    </location>
</feature>
<dbReference type="GO" id="GO:0005634">
    <property type="term" value="C:nucleus"/>
    <property type="evidence" value="ECO:0007669"/>
    <property type="project" value="TreeGrafter"/>
</dbReference>
<dbReference type="VEuPathDB" id="AmoebaDB:NfTy_063980"/>
<gene>
    <name evidence="3" type="ORF">FDP41_003843</name>
</gene>
<dbReference type="InterPro" id="IPR032739">
    <property type="entry name" value="MRNIP"/>
</dbReference>
<dbReference type="InterPro" id="IPR049472">
    <property type="entry name" value="MRNIP_N"/>
</dbReference>
<evidence type="ECO:0000313" key="4">
    <source>
        <dbReference type="Proteomes" id="UP000444721"/>
    </source>
</evidence>
<feature type="domain" description="MRN complex-interacting protein N-terminal" evidence="2">
    <location>
        <begin position="7"/>
        <end position="109"/>
    </location>
</feature>
<sequence>MSREYAVFQCYQCSAFSVNQITKNRKWKCKLCGSQQSIRKIFATSHQPKDLRPIVQQFNEKRGEIEQELMTHNESLESSAANHHHHDTTPTDDREVTYKQSSHSKWAKYDPKHQGSSSKPLRGQQSDDGEEQDDPSVQVVTSLPPKEKKKRTNKSSSSTTSRKRKTKNDDDEENDYRNDEYDAEDDSYSFITPSYDDEHADLGAPRQKKTKPLPSLSSSGSNLYNDSDDDDENDKRIVQSSKPLPKPAIKTTTNSKWSKYL</sequence>
<evidence type="ECO:0000313" key="3">
    <source>
        <dbReference type="EMBL" id="KAF0977190.1"/>
    </source>
</evidence>
<dbReference type="Proteomes" id="UP000444721">
    <property type="component" value="Unassembled WGS sequence"/>
</dbReference>
<reference evidence="3 4" key="1">
    <citation type="journal article" date="2019" name="Sci. Rep.">
        <title>Nanopore sequencing improves the draft genome of the human pathogenic amoeba Naegleria fowleri.</title>
        <authorList>
            <person name="Liechti N."/>
            <person name="Schurch N."/>
            <person name="Bruggmann R."/>
            <person name="Wittwer M."/>
        </authorList>
    </citation>
    <scope>NUCLEOTIDE SEQUENCE [LARGE SCALE GENOMIC DNA]</scope>
    <source>
        <strain evidence="3 4">ATCC 30894</strain>
    </source>
</reference>
<dbReference type="Pfam" id="PF15749">
    <property type="entry name" value="MRNIP"/>
    <property type="match status" value="1"/>
</dbReference>
<dbReference type="PANTHER" id="PTHR15863:SF2">
    <property type="entry name" value="MRN COMPLEX-INTERACTING PROTEIN"/>
    <property type="match status" value="1"/>
</dbReference>
<dbReference type="GO" id="GO:0007095">
    <property type="term" value="P:mitotic G2 DNA damage checkpoint signaling"/>
    <property type="evidence" value="ECO:0007669"/>
    <property type="project" value="TreeGrafter"/>
</dbReference>
<name>A0A6A5BTV8_NAEFO</name>
<dbReference type="VEuPathDB" id="AmoebaDB:FDP41_003843"/>
<dbReference type="GeneID" id="68111061"/>
<dbReference type="EMBL" id="VFQX01000035">
    <property type="protein sequence ID" value="KAF0977190.1"/>
    <property type="molecule type" value="Genomic_DNA"/>
</dbReference>
<organism evidence="3 4">
    <name type="scientific">Naegleria fowleri</name>
    <name type="common">Brain eating amoeba</name>
    <dbReference type="NCBI Taxonomy" id="5763"/>
    <lineage>
        <taxon>Eukaryota</taxon>
        <taxon>Discoba</taxon>
        <taxon>Heterolobosea</taxon>
        <taxon>Tetramitia</taxon>
        <taxon>Eutetramitia</taxon>
        <taxon>Vahlkampfiidae</taxon>
        <taxon>Naegleria</taxon>
    </lineage>
</organism>
<feature type="compositionally biased region" description="Low complexity" evidence="1">
    <location>
        <begin position="213"/>
        <end position="225"/>
    </location>
</feature>
<dbReference type="OMA" id="KMIKPFE"/>
<dbReference type="GO" id="GO:0003682">
    <property type="term" value="F:chromatin binding"/>
    <property type="evidence" value="ECO:0007669"/>
    <property type="project" value="TreeGrafter"/>
</dbReference>
<dbReference type="PANTHER" id="PTHR15863">
    <property type="entry name" value="MRN COMPLEX-INTERACTING PROTEIN"/>
    <property type="match status" value="1"/>
</dbReference>